<organism evidence="2 3">
    <name type="scientific">Panaeolus cyanescens</name>
    <dbReference type="NCBI Taxonomy" id="181874"/>
    <lineage>
        <taxon>Eukaryota</taxon>
        <taxon>Fungi</taxon>
        <taxon>Dikarya</taxon>
        <taxon>Basidiomycota</taxon>
        <taxon>Agaricomycotina</taxon>
        <taxon>Agaricomycetes</taxon>
        <taxon>Agaricomycetidae</taxon>
        <taxon>Agaricales</taxon>
        <taxon>Agaricineae</taxon>
        <taxon>Galeropsidaceae</taxon>
        <taxon>Panaeolus</taxon>
    </lineage>
</organism>
<dbReference type="STRING" id="181874.A0A409V9V9"/>
<sequence length="278" mass="31513">MPHQRGRGVSLPVPPIYLRTTNLDLYSDMDYDSRSSAYPPSSATSDSEVETPLSPNSAALRSSISSLHDFELRAILVKLADENPHFQHAIMKELAHIHPFVGETRSPAKTSRSKKSKAHSKSRRNPKNLSVSTEKQLDRPVTPRVEGVYHPGHLEEEVYEFLSRSPDDVAFKVVRTIAMWSCCDEDELSPGCMGLSSPNIDSFVHHHEQKYISNHSSHETDLDPHRGRTLTLRPFEHPPAGSVDVFPDDSDVEPATARQYHYQNRGQRYQHLRDWKSN</sequence>
<gene>
    <name evidence="2" type="ORF">CVT24_004868</name>
</gene>
<protein>
    <submittedName>
        <fullName evidence="2">Uncharacterized protein</fullName>
    </submittedName>
</protein>
<evidence type="ECO:0000313" key="2">
    <source>
        <dbReference type="EMBL" id="PPQ63571.1"/>
    </source>
</evidence>
<dbReference type="InParanoid" id="A0A409V9V9"/>
<reference evidence="2 3" key="1">
    <citation type="journal article" date="2018" name="Evol. Lett.">
        <title>Horizontal gene cluster transfer increased hallucinogenic mushroom diversity.</title>
        <authorList>
            <person name="Reynolds H.T."/>
            <person name="Vijayakumar V."/>
            <person name="Gluck-Thaler E."/>
            <person name="Korotkin H.B."/>
            <person name="Matheny P.B."/>
            <person name="Slot J.C."/>
        </authorList>
    </citation>
    <scope>NUCLEOTIDE SEQUENCE [LARGE SCALE GENOMIC DNA]</scope>
    <source>
        <strain evidence="2 3">2629</strain>
    </source>
</reference>
<dbReference type="OrthoDB" id="2972176at2759"/>
<keyword evidence="3" id="KW-1185">Reference proteome</keyword>
<feature type="region of interest" description="Disordered" evidence="1">
    <location>
        <begin position="34"/>
        <end position="54"/>
    </location>
</feature>
<feature type="compositionally biased region" description="Basic residues" evidence="1">
    <location>
        <begin position="111"/>
        <end position="126"/>
    </location>
</feature>
<name>A0A409V9V9_9AGAR</name>
<proteinExistence type="predicted"/>
<dbReference type="AlphaFoldDB" id="A0A409V9V9"/>
<feature type="region of interest" description="Disordered" evidence="1">
    <location>
        <begin position="101"/>
        <end position="147"/>
    </location>
</feature>
<evidence type="ECO:0000256" key="1">
    <source>
        <dbReference type="SAM" id="MobiDB-lite"/>
    </source>
</evidence>
<dbReference type="Proteomes" id="UP000284842">
    <property type="component" value="Unassembled WGS sequence"/>
</dbReference>
<accession>A0A409V9V9</accession>
<comment type="caution">
    <text evidence="2">The sequence shown here is derived from an EMBL/GenBank/DDBJ whole genome shotgun (WGS) entry which is preliminary data.</text>
</comment>
<evidence type="ECO:0000313" key="3">
    <source>
        <dbReference type="Proteomes" id="UP000284842"/>
    </source>
</evidence>
<feature type="compositionally biased region" description="Polar residues" evidence="1">
    <location>
        <begin position="34"/>
        <end position="46"/>
    </location>
</feature>
<dbReference type="EMBL" id="NHTK01006118">
    <property type="protein sequence ID" value="PPQ63571.1"/>
    <property type="molecule type" value="Genomic_DNA"/>
</dbReference>